<accession>A0ABW3MJR6</accession>
<organism evidence="2 3">
    <name type="scientific">Kibdelosporangium lantanae</name>
    <dbReference type="NCBI Taxonomy" id="1497396"/>
    <lineage>
        <taxon>Bacteria</taxon>
        <taxon>Bacillati</taxon>
        <taxon>Actinomycetota</taxon>
        <taxon>Actinomycetes</taxon>
        <taxon>Pseudonocardiales</taxon>
        <taxon>Pseudonocardiaceae</taxon>
        <taxon>Kibdelosporangium</taxon>
    </lineage>
</organism>
<keyword evidence="3" id="KW-1185">Reference proteome</keyword>
<name>A0ABW3MJR6_9PSEU</name>
<protein>
    <recommendedName>
        <fullName evidence="4">Membrane protein YqaA, SNARE-associated domain</fullName>
    </recommendedName>
</protein>
<feature type="transmembrane region" description="Helical" evidence="1">
    <location>
        <begin position="40"/>
        <end position="61"/>
    </location>
</feature>
<comment type="caution">
    <text evidence="2">The sequence shown here is derived from an EMBL/GenBank/DDBJ whole genome shotgun (WGS) entry which is preliminary data.</text>
</comment>
<keyword evidence="1" id="KW-0472">Membrane</keyword>
<reference evidence="3" key="1">
    <citation type="journal article" date="2019" name="Int. J. Syst. Evol. Microbiol.">
        <title>The Global Catalogue of Microorganisms (GCM) 10K type strain sequencing project: providing services to taxonomists for standard genome sequencing and annotation.</title>
        <authorList>
            <consortium name="The Broad Institute Genomics Platform"/>
            <consortium name="The Broad Institute Genome Sequencing Center for Infectious Disease"/>
            <person name="Wu L."/>
            <person name="Ma J."/>
        </authorList>
    </citation>
    <scope>NUCLEOTIDE SEQUENCE [LARGE SCALE GENOMIC DNA]</scope>
    <source>
        <strain evidence="3">JCM 31486</strain>
    </source>
</reference>
<feature type="non-terminal residue" evidence="2">
    <location>
        <position position="140"/>
    </location>
</feature>
<keyword evidence="1" id="KW-1133">Transmembrane helix</keyword>
<gene>
    <name evidence="2" type="ORF">ACFQ1S_35000</name>
</gene>
<dbReference type="EMBL" id="JBHTIS010002787">
    <property type="protein sequence ID" value="MFD1050368.1"/>
    <property type="molecule type" value="Genomic_DNA"/>
</dbReference>
<evidence type="ECO:0000313" key="3">
    <source>
        <dbReference type="Proteomes" id="UP001597045"/>
    </source>
</evidence>
<evidence type="ECO:0008006" key="4">
    <source>
        <dbReference type="Google" id="ProtNLM"/>
    </source>
</evidence>
<keyword evidence="1" id="KW-0812">Transmembrane</keyword>
<proteinExistence type="predicted"/>
<sequence>MFASLALAAGVAFGSALVPLINVEIFVLALVTREPALSCLAIGVVVAAGQLGGKFLYYLAARGSFHLPKFMHREPKPLTPRRERWHQRTKRVRAWVERLTEKCHKHPAWMAGTYGFSSVVGIPPFMATTILAGRVFGTAA</sequence>
<evidence type="ECO:0000256" key="1">
    <source>
        <dbReference type="SAM" id="Phobius"/>
    </source>
</evidence>
<evidence type="ECO:0000313" key="2">
    <source>
        <dbReference type="EMBL" id="MFD1050368.1"/>
    </source>
</evidence>
<dbReference type="Proteomes" id="UP001597045">
    <property type="component" value="Unassembled WGS sequence"/>
</dbReference>